<dbReference type="EMBL" id="JAIWYP010000003">
    <property type="protein sequence ID" value="KAH3853633.1"/>
    <property type="molecule type" value="Genomic_DNA"/>
</dbReference>
<dbReference type="Proteomes" id="UP000828390">
    <property type="component" value="Unassembled WGS sequence"/>
</dbReference>
<feature type="region of interest" description="Disordered" evidence="1">
    <location>
        <begin position="1"/>
        <end position="39"/>
    </location>
</feature>
<proteinExistence type="predicted"/>
<feature type="compositionally biased region" description="Polar residues" evidence="1">
    <location>
        <begin position="22"/>
        <end position="39"/>
    </location>
</feature>
<name>A0A9D4R485_DREPO</name>
<gene>
    <name evidence="2" type="ORF">DPMN_096165</name>
</gene>
<sequence>MHMARRLGRHATSADSDLPHVNRSQNTHQSGTVKQDQVSNAIRVAYTKHPNRVSRTTSHPNTRDEGQAVHVCHCGKTYMRATNLYRQKISSKH</sequence>
<dbReference type="AlphaFoldDB" id="A0A9D4R485"/>
<accession>A0A9D4R485</accession>
<feature type="region of interest" description="Disordered" evidence="1">
    <location>
        <begin position="45"/>
        <end position="64"/>
    </location>
</feature>
<evidence type="ECO:0000256" key="1">
    <source>
        <dbReference type="SAM" id="MobiDB-lite"/>
    </source>
</evidence>
<evidence type="ECO:0000313" key="2">
    <source>
        <dbReference type="EMBL" id="KAH3853633.1"/>
    </source>
</evidence>
<evidence type="ECO:0000313" key="3">
    <source>
        <dbReference type="Proteomes" id="UP000828390"/>
    </source>
</evidence>
<organism evidence="2 3">
    <name type="scientific">Dreissena polymorpha</name>
    <name type="common">Zebra mussel</name>
    <name type="synonym">Mytilus polymorpha</name>
    <dbReference type="NCBI Taxonomy" id="45954"/>
    <lineage>
        <taxon>Eukaryota</taxon>
        <taxon>Metazoa</taxon>
        <taxon>Spiralia</taxon>
        <taxon>Lophotrochozoa</taxon>
        <taxon>Mollusca</taxon>
        <taxon>Bivalvia</taxon>
        <taxon>Autobranchia</taxon>
        <taxon>Heteroconchia</taxon>
        <taxon>Euheterodonta</taxon>
        <taxon>Imparidentia</taxon>
        <taxon>Neoheterodontei</taxon>
        <taxon>Myida</taxon>
        <taxon>Dreissenoidea</taxon>
        <taxon>Dreissenidae</taxon>
        <taxon>Dreissena</taxon>
    </lineage>
</organism>
<reference evidence="2" key="1">
    <citation type="journal article" date="2019" name="bioRxiv">
        <title>The Genome of the Zebra Mussel, Dreissena polymorpha: A Resource for Invasive Species Research.</title>
        <authorList>
            <person name="McCartney M.A."/>
            <person name="Auch B."/>
            <person name="Kono T."/>
            <person name="Mallez S."/>
            <person name="Zhang Y."/>
            <person name="Obille A."/>
            <person name="Becker A."/>
            <person name="Abrahante J.E."/>
            <person name="Garbe J."/>
            <person name="Badalamenti J.P."/>
            <person name="Herman A."/>
            <person name="Mangelson H."/>
            <person name="Liachko I."/>
            <person name="Sullivan S."/>
            <person name="Sone E.D."/>
            <person name="Koren S."/>
            <person name="Silverstein K.A.T."/>
            <person name="Beckman K.B."/>
            <person name="Gohl D.M."/>
        </authorList>
    </citation>
    <scope>NUCLEOTIDE SEQUENCE</scope>
    <source>
        <strain evidence="2">Duluth1</strain>
        <tissue evidence="2">Whole animal</tissue>
    </source>
</reference>
<comment type="caution">
    <text evidence="2">The sequence shown here is derived from an EMBL/GenBank/DDBJ whole genome shotgun (WGS) entry which is preliminary data.</text>
</comment>
<protein>
    <submittedName>
        <fullName evidence="2">Uncharacterized protein</fullName>
    </submittedName>
</protein>
<reference evidence="2" key="2">
    <citation type="submission" date="2020-11" db="EMBL/GenBank/DDBJ databases">
        <authorList>
            <person name="McCartney M.A."/>
            <person name="Auch B."/>
            <person name="Kono T."/>
            <person name="Mallez S."/>
            <person name="Becker A."/>
            <person name="Gohl D.M."/>
            <person name="Silverstein K.A.T."/>
            <person name="Koren S."/>
            <person name="Bechman K.B."/>
            <person name="Herman A."/>
            <person name="Abrahante J.E."/>
            <person name="Garbe J."/>
        </authorList>
    </citation>
    <scope>NUCLEOTIDE SEQUENCE</scope>
    <source>
        <strain evidence="2">Duluth1</strain>
        <tissue evidence="2">Whole animal</tissue>
    </source>
</reference>
<keyword evidence="3" id="KW-1185">Reference proteome</keyword>